<dbReference type="Gene3D" id="3.80.10.10">
    <property type="entry name" value="Ribonuclease Inhibitor"/>
    <property type="match status" value="1"/>
</dbReference>
<proteinExistence type="predicted"/>
<dbReference type="AlphaFoldDB" id="A0A166WKU7"/>
<protein>
    <recommendedName>
        <fullName evidence="3">F-box domain-containing protein</fullName>
    </recommendedName>
</protein>
<organism evidence="1 2">
    <name type="scientific">Athelia psychrophila</name>
    <dbReference type="NCBI Taxonomy" id="1759441"/>
    <lineage>
        <taxon>Eukaryota</taxon>
        <taxon>Fungi</taxon>
        <taxon>Dikarya</taxon>
        <taxon>Basidiomycota</taxon>
        <taxon>Agaricomycotina</taxon>
        <taxon>Agaricomycetes</taxon>
        <taxon>Agaricomycetidae</taxon>
        <taxon>Atheliales</taxon>
        <taxon>Atheliaceae</taxon>
        <taxon>Athelia</taxon>
    </lineage>
</organism>
<dbReference type="InterPro" id="IPR032675">
    <property type="entry name" value="LRR_dom_sf"/>
</dbReference>
<keyword evidence="2" id="KW-1185">Reference proteome</keyword>
<sequence>MVSRSWVQRSRHHHFTSLDFGLGDQAQMLAAFVDIIRSPLSTVNHHVTTIRLDHVAKLPEVNVMALAVLPNIKSVSLQDTLSRERVRGAPSRPQEDASLTQPHYLSALLGHFTHLKHLNLSYIQLNSFTQLIEIISASDTLETLSIEQVILTAEPLTYDGILENLPPPPPALRSFHISYPGSQMYQLLYLWLLESPTTLLIDTLDLCNHANHPQNIPSLLKSLGSSLEHLTIRHVRTDADG</sequence>
<evidence type="ECO:0000313" key="1">
    <source>
        <dbReference type="EMBL" id="KZP33861.1"/>
    </source>
</evidence>
<evidence type="ECO:0008006" key="3">
    <source>
        <dbReference type="Google" id="ProtNLM"/>
    </source>
</evidence>
<reference evidence="1 2" key="1">
    <citation type="journal article" date="2016" name="Mol. Biol. Evol.">
        <title>Comparative Genomics of Early-Diverging Mushroom-Forming Fungi Provides Insights into the Origins of Lignocellulose Decay Capabilities.</title>
        <authorList>
            <person name="Nagy L.G."/>
            <person name="Riley R."/>
            <person name="Tritt A."/>
            <person name="Adam C."/>
            <person name="Daum C."/>
            <person name="Floudas D."/>
            <person name="Sun H."/>
            <person name="Yadav J.S."/>
            <person name="Pangilinan J."/>
            <person name="Larsson K.H."/>
            <person name="Matsuura K."/>
            <person name="Barry K."/>
            <person name="Labutti K."/>
            <person name="Kuo R."/>
            <person name="Ohm R.A."/>
            <person name="Bhattacharya S.S."/>
            <person name="Shirouzu T."/>
            <person name="Yoshinaga Y."/>
            <person name="Martin F.M."/>
            <person name="Grigoriev I.V."/>
            <person name="Hibbett D.S."/>
        </authorList>
    </citation>
    <scope>NUCLEOTIDE SEQUENCE [LARGE SCALE GENOMIC DNA]</scope>
    <source>
        <strain evidence="1 2">CBS 109695</strain>
    </source>
</reference>
<evidence type="ECO:0000313" key="2">
    <source>
        <dbReference type="Proteomes" id="UP000076532"/>
    </source>
</evidence>
<dbReference type="EMBL" id="KV417481">
    <property type="protein sequence ID" value="KZP33861.1"/>
    <property type="molecule type" value="Genomic_DNA"/>
</dbReference>
<dbReference type="OrthoDB" id="2787007at2759"/>
<name>A0A166WKU7_9AGAM</name>
<dbReference type="Proteomes" id="UP000076532">
    <property type="component" value="Unassembled WGS sequence"/>
</dbReference>
<gene>
    <name evidence="1" type="ORF">FIBSPDRAFT_207470</name>
</gene>
<accession>A0A166WKU7</accession>
<dbReference type="SUPFAM" id="SSF52047">
    <property type="entry name" value="RNI-like"/>
    <property type="match status" value="1"/>
</dbReference>